<feature type="chain" id="PRO_5026765851" evidence="1">
    <location>
        <begin position="24"/>
        <end position="160"/>
    </location>
</feature>
<protein>
    <submittedName>
        <fullName evidence="2">Uncharacterized protein</fullName>
    </submittedName>
</protein>
<dbReference type="AlphaFoldDB" id="A0A6L8VEE0"/>
<dbReference type="Proteomes" id="UP000477083">
    <property type="component" value="Unassembled WGS sequence"/>
</dbReference>
<dbReference type="OrthoDB" id="7864986at2"/>
<evidence type="ECO:0000313" key="3">
    <source>
        <dbReference type="Proteomes" id="UP000477083"/>
    </source>
</evidence>
<gene>
    <name evidence="2" type="ORF">GS660_06215</name>
</gene>
<reference evidence="2 3" key="1">
    <citation type="submission" date="2020-01" db="EMBL/GenBank/DDBJ databases">
        <title>Frigidibacter albus SP32T (=CGMCC 1.13995T).</title>
        <authorList>
            <person name="Liao X."/>
        </authorList>
    </citation>
    <scope>NUCLEOTIDE SEQUENCE [LARGE SCALE GENOMIC DNA]</scope>
    <source>
        <strain evidence="2 3">SP32</strain>
    </source>
</reference>
<dbReference type="RefSeq" id="WP_161344528.1">
    <property type="nucleotide sequence ID" value="NZ_BMGW01000003.1"/>
</dbReference>
<keyword evidence="1" id="KW-0732">Signal</keyword>
<name>A0A6L8VEE0_9RHOB</name>
<organism evidence="2 3">
    <name type="scientific">Frigidibacter albus</name>
    <dbReference type="NCBI Taxonomy" id="1465486"/>
    <lineage>
        <taxon>Bacteria</taxon>
        <taxon>Pseudomonadati</taxon>
        <taxon>Pseudomonadota</taxon>
        <taxon>Alphaproteobacteria</taxon>
        <taxon>Rhodobacterales</taxon>
        <taxon>Paracoccaceae</taxon>
        <taxon>Frigidibacter</taxon>
    </lineage>
</organism>
<evidence type="ECO:0000313" key="2">
    <source>
        <dbReference type="EMBL" id="MZQ88687.1"/>
    </source>
</evidence>
<comment type="caution">
    <text evidence="2">The sequence shown here is derived from an EMBL/GenBank/DDBJ whole genome shotgun (WGS) entry which is preliminary data.</text>
</comment>
<dbReference type="EMBL" id="WWNR01000003">
    <property type="protein sequence ID" value="MZQ88687.1"/>
    <property type="molecule type" value="Genomic_DNA"/>
</dbReference>
<sequence length="160" mass="17171">MSRFTFAAFLSALALGAASPVLAATEVKEVEVSIDLNAINNPQAATVWSNIATDLQNAIVGRITDRIDSDGVKISVDINEVELANSFQSAMGIADSKLAGRINISSETDNTKFATYDLDVSFDQAYLPAGTDITVLTIESPVYYATMVEIFAERVVENLD</sequence>
<accession>A0A6L8VEE0</accession>
<keyword evidence="3" id="KW-1185">Reference proteome</keyword>
<feature type="signal peptide" evidence="1">
    <location>
        <begin position="1"/>
        <end position="23"/>
    </location>
</feature>
<proteinExistence type="predicted"/>
<evidence type="ECO:0000256" key="1">
    <source>
        <dbReference type="SAM" id="SignalP"/>
    </source>
</evidence>